<keyword evidence="1" id="KW-0472">Membrane</keyword>
<keyword evidence="3" id="KW-1185">Reference proteome</keyword>
<keyword evidence="1" id="KW-1133">Transmembrane helix</keyword>
<organism evidence="2 3">
    <name type="scientific">Pseudodesulfovibrio portus</name>
    <dbReference type="NCBI Taxonomy" id="231439"/>
    <lineage>
        <taxon>Bacteria</taxon>
        <taxon>Pseudomonadati</taxon>
        <taxon>Thermodesulfobacteriota</taxon>
        <taxon>Desulfovibrionia</taxon>
        <taxon>Desulfovibrionales</taxon>
        <taxon>Desulfovibrionaceae</taxon>
    </lineage>
</organism>
<feature type="transmembrane region" description="Helical" evidence="1">
    <location>
        <begin position="17"/>
        <end position="35"/>
    </location>
</feature>
<evidence type="ECO:0008006" key="4">
    <source>
        <dbReference type="Google" id="ProtNLM"/>
    </source>
</evidence>
<evidence type="ECO:0000313" key="2">
    <source>
        <dbReference type="EMBL" id="BDQ33932.1"/>
    </source>
</evidence>
<reference evidence="2" key="1">
    <citation type="submission" date="2022-08" db="EMBL/GenBank/DDBJ databases">
        <title>Genome Sequence of the sulphate-reducing bacterium, Pseudodesulfovibrio portus JCM14722.</title>
        <authorList>
            <person name="Kondo R."/>
            <person name="Kataoka T."/>
        </authorList>
    </citation>
    <scope>NUCLEOTIDE SEQUENCE</scope>
    <source>
        <strain evidence="2">JCM 14722</strain>
    </source>
</reference>
<dbReference type="EMBL" id="AP026708">
    <property type="protein sequence ID" value="BDQ33932.1"/>
    <property type="molecule type" value="Genomic_DNA"/>
</dbReference>
<gene>
    <name evidence="2" type="ORF">JCM14722_14740</name>
</gene>
<protein>
    <recommendedName>
        <fullName evidence="4">TPM domain-containing protein</fullName>
    </recommendedName>
</protein>
<evidence type="ECO:0000313" key="3">
    <source>
        <dbReference type="Proteomes" id="UP001061361"/>
    </source>
</evidence>
<accession>A0ABN6RVA7</accession>
<sequence length="170" mass="19379">MRINIPRVHGETPKEKVIRSILLILVFAAVIWAFTENNKRVIDRLNLDGAVYDETGTLDKEQQKFIVSFTRSLRDDYGLDCKIQIYGGDFVVPELDAKTLYIGLAPSIDVVEMRFPPMMRQALGPEFIESLKSTFLLPSFKQGDWPTAIQEVLVEIYNKLESLGKERDNG</sequence>
<proteinExistence type="predicted"/>
<evidence type="ECO:0000256" key="1">
    <source>
        <dbReference type="SAM" id="Phobius"/>
    </source>
</evidence>
<keyword evidence="1" id="KW-0812">Transmembrane</keyword>
<dbReference type="Proteomes" id="UP001061361">
    <property type="component" value="Chromosome"/>
</dbReference>
<name>A0ABN6RVA7_9BACT</name>
<dbReference type="RefSeq" id="WP_264983983.1">
    <property type="nucleotide sequence ID" value="NZ_AP026708.1"/>
</dbReference>